<dbReference type="InterPro" id="IPR036257">
    <property type="entry name" value="Cyt_c_oxidase_su2_TM_sf"/>
</dbReference>
<dbReference type="PROSITE" id="PS00078">
    <property type="entry name" value="COX2"/>
    <property type="match status" value="1"/>
</dbReference>
<name>A0A2H1L8B7_9MICO</name>
<dbReference type="PANTHER" id="PTHR22888">
    <property type="entry name" value="CYTOCHROME C OXIDASE, SUBUNIT II"/>
    <property type="match status" value="1"/>
</dbReference>
<keyword evidence="4" id="KW-0813">Transport</keyword>
<reference evidence="20" key="1">
    <citation type="submission" date="2017-03" db="EMBL/GenBank/DDBJ databases">
        <authorList>
            <person name="Monnet C."/>
        </authorList>
    </citation>
    <scope>NUCLEOTIDE SEQUENCE [LARGE SCALE GENOMIC DNA]</scope>
    <source>
        <strain evidence="20">SJ5-8</strain>
    </source>
</reference>
<evidence type="ECO:0000313" key="20">
    <source>
        <dbReference type="Proteomes" id="UP000234462"/>
    </source>
</evidence>
<feature type="region of interest" description="Disordered" evidence="16">
    <location>
        <begin position="276"/>
        <end position="297"/>
    </location>
</feature>
<dbReference type="SUPFAM" id="SSF81464">
    <property type="entry name" value="Cytochrome c oxidase subunit II-like, transmembrane region"/>
    <property type="match status" value="1"/>
</dbReference>
<keyword evidence="9" id="KW-0249">Electron transport</keyword>
<keyword evidence="7" id="KW-0479">Metal-binding</keyword>
<accession>A0A2H1L8B7</accession>
<proteinExistence type="inferred from homology"/>
<dbReference type="InterPro" id="IPR045187">
    <property type="entry name" value="CcO_II"/>
</dbReference>
<comment type="subcellular location">
    <subcellularLocation>
        <location evidence="1">Membrane</location>
        <topology evidence="1">Multi-pass membrane protein</topology>
    </subcellularLocation>
</comment>
<keyword evidence="12 17" id="KW-0472">Membrane</keyword>
<evidence type="ECO:0000256" key="14">
    <source>
        <dbReference type="ARBA" id="ARBA00031399"/>
    </source>
</evidence>
<dbReference type="InterPro" id="IPR002429">
    <property type="entry name" value="CcO_II-like_C"/>
</dbReference>
<evidence type="ECO:0000256" key="16">
    <source>
        <dbReference type="SAM" id="MobiDB-lite"/>
    </source>
</evidence>
<evidence type="ECO:0000313" key="19">
    <source>
        <dbReference type="EMBL" id="SMY13144.1"/>
    </source>
</evidence>
<evidence type="ECO:0000256" key="13">
    <source>
        <dbReference type="ARBA" id="ARBA00024688"/>
    </source>
</evidence>
<evidence type="ECO:0000256" key="17">
    <source>
        <dbReference type="SAM" id="Phobius"/>
    </source>
</evidence>
<dbReference type="PROSITE" id="PS50857">
    <property type="entry name" value="COX2_CUA"/>
    <property type="match status" value="1"/>
</dbReference>
<dbReference type="SUPFAM" id="SSF49503">
    <property type="entry name" value="Cupredoxins"/>
    <property type="match status" value="1"/>
</dbReference>
<evidence type="ECO:0000256" key="9">
    <source>
        <dbReference type="ARBA" id="ARBA00022982"/>
    </source>
</evidence>
<evidence type="ECO:0000256" key="10">
    <source>
        <dbReference type="ARBA" id="ARBA00022989"/>
    </source>
</evidence>
<evidence type="ECO:0000256" key="2">
    <source>
        <dbReference type="ARBA" id="ARBA00007866"/>
    </source>
</evidence>
<dbReference type="GO" id="GO:0042773">
    <property type="term" value="P:ATP synthesis coupled electron transport"/>
    <property type="evidence" value="ECO:0007669"/>
    <property type="project" value="TreeGrafter"/>
</dbReference>
<dbReference type="PRINTS" id="PR01166">
    <property type="entry name" value="CYCOXIDASEII"/>
</dbReference>
<sequence>MDSPNQPAPGARASWAKRLGVIGAAAATTLLAGCSSERWEVGFLPPDSKGATSHTDHYIALWNGGWIAALIVGAITWGLLMWCIVAYRRKKSDRGLPVQMRYNMPVEILYTVVPIILVLVFFFETVKTMDNTINDDTEAEQVIEVYGKQWAWDFNYVTEDVHYAGVQANLDGTEQPGIEAPTLYLPANTDLELKLESRDVIHSFWIPAFLEKRDMIPGRSSSIHLQALKEGDYMGKCAELCGEFHSEMIFNVKVVSPAEYDDYIESLREQGNEGVLGEEYNRDDWYDNPYEQEGAEN</sequence>
<dbReference type="InterPro" id="IPR001505">
    <property type="entry name" value="Copper_CuA"/>
</dbReference>
<evidence type="ECO:0000256" key="3">
    <source>
        <dbReference type="ARBA" id="ARBA00012949"/>
    </source>
</evidence>
<evidence type="ECO:0000256" key="7">
    <source>
        <dbReference type="ARBA" id="ARBA00022723"/>
    </source>
</evidence>
<dbReference type="NCBIfam" id="TIGR02866">
    <property type="entry name" value="CoxB"/>
    <property type="match status" value="1"/>
</dbReference>
<comment type="catalytic activity">
    <reaction evidence="15">
        <text>4 Fe(II)-[cytochrome c] + O2 + 8 H(+)(in) = 4 Fe(III)-[cytochrome c] + 2 H2O + 4 H(+)(out)</text>
        <dbReference type="Rhea" id="RHEA:11436"/>
        <dbReference type="Rhea" id="RHEA-COMP:10350"/>
        <dbReference type="Rhea" id="RHEA-COMP:14399"/>
        <dbReference type="ChEBI" id="CHEBI:15377"/>
        <dbReference type="ChEBI" id="CHEBI:15378"/>
        <dbReference type="ChEBI" id="CHEBI:15379"/>
        <dbReference type="ChEBI" id="CHEBI:29033"/>
        <dbReference type="ChEBI" id="CHEBI:29034"/>
        <dbReference type="EC" id="7.1.1.9"/>
    </reaction>
</comment>
<evidence type="ECO:0000256" key="12">
    <source>
        <dbReference type="ARBA" id="ARBA00023136"/>
    </source>
</evidence>
<dbReference type="InterPro" id="IPR014222">
    <property type="entry name" value="Cyt_c_oxidase_su2"/>
</dbReference>
<keyword evidence="10 17" id="KW-1133">Transmembrane helix</keyword>
<dbReference type="GO" id="GO:0016020">
    <property type="term" value="C:membrane"/>
    <property type="evidence" value="ECO:0007669"/>
    <property type="project" value="UniProtKB-SubCell"/>
</dbReference>
<gene>
    <name evidence="19" type="ORF">BJEO58_02754</name>
</gene>
<dbReference type="RefSeq" id="WP_101590043.1">
    <property type="nucleotide sequence ID" value="NZ_FXZM01000017.1"/>
</dbReference>
<dbReference type="GO" id="GO:0005507">
    <property type="term" value="F:copper ion binding"/>
    <property type="evidence" value="ECO:0007669"/>
    <property type="project" value="InterPro"/>
</dbReference>
<dbReference type="InterPro" id="IPR008972">
    <property type="entry name" value="Cupredoxin"/>
</dbReference>
<keyword evidence="19" id="KW-0560">Oxidoreductase</keyword>
<keyword evidence="11" id="KW-0186">Copper</keyword>
<dbReference type="Gene3D" id="2.60.40.420">
    <property type="entry name" value="Cupredoxins - blue copper proteins"/>
    <property type="match status" value="1"/>
</dbReference>
<dbReference type="AlphaFoldDB" id="A0A2H1L8B7"/>
<evidence type="ECO:0000256" key="4">
    <source>
        <dbReference type="ARBA" id="ARBA00022448"/>
    </source>
</evidence>
<evidence type="ECO:0000259" key="18">
    <source>
        <dbReference type="PROSITE" id="PS50857"/>
    </source>
</evidence>
<dbReference type="PANTHER" id="PTHR22888:SF9">
    <property type="entry name" value="CYTOCHROME C OXIDASE SUBUNIT 2"/>
    <property type="match status" value="1"/>
</dbReference>
<comment type="function">
    <text evidence="13">Subunits I and II form the functional core of the enzyme complex. Electrons originating in cytochrome c are transferred via heme a and Cu(A) to the binuclear center formed by heme a3 and Cu(B).</text>
</comment>
<dbReference type="Gene3D" id="1.10.287.90">
    <property type="match status" value="1"/>
</dbReference>
<keyword evidence="8" id="KW-1278">Translocase</keyword>
<dbReference type="OrthoDB" id="9781261at2"/>
<dbReference type="GO" id="GO:0004129">
    <property type="term" value="F:cytochrome-c oxidase activity"/>
    <property type="evidence" value="ECO:0007669"/>
    <property type="project" value="UniProtKB-EC"/>
</dbReference>
<dbReference type="EC" id="7.1.1.9" evidence="3"/>
<dbReference type="Pfam" id="PF00116">
    <property type="entry name" value="COX2"/>
    <property type="match status" value="1"/>
</dbReference>
<evidence type="ECO:0000256" key="8">
    <source>
        <dbReference type="ARBA" id="ARBA00022967"/>
    </source>
</evidence>
<comment type="similarity">
    <text evidence="2">Belongs to the cytochrome c oxidase subunit 2 family.</text>
</comment>
<feature type="domain" description="Cytochrome oxidase subunit II copper A binding" evidence="18">
    <location>
        <begin position="138"/>
        <end position="266"/>
    </location>
</feature>
<feature type="transmembrane region" description="Helical" evidence="17">
    <location>
        <begin position="60"/>
        <end position="87"/>
    </location>
</feature>
<evidence type="ECO:0000256" key="6">
    <source>
        <dbReference type="ARBA" id="ARBA00022692"/>
    </source>
</evidence>
<evidence type="ECO:0000256" key="11">
    <source>
        <dbReference type="ARBA" id="ARBA00023008"/>
    </source>
</evidence>
<keyword evidence="20" id="KW-1185">Reference proteome</keyword>
<dbReference type="GO" id="GO:0016491">
    <property type="term" value="F:oxidoreductase activity"/>
    <property type="evidence" value="ECO:0007669"/>
    <property type="project" value="UniProtKB-KW"/>
</dbReference>
<feature type="transmembrane region" description="Helical" evidence="17">
    <location>
        <begin position="108"/>
        <end position="126"/>
    </location>
</feature>
<dbReference type="EMBL" id="FXZM01000017">
    <property type="protein sequence ID" value="SMY13144.1"/>
    <property type="molecule type" value="Genomic_DNA"/>
</dbReference>
<organism evidence="19 20">
    <name type="scientific">Brevibacterium jeotgali</name>
    <dbReference type="NCBI Taxonomy" id="1262550"/>
    <lineage>
        <taxon>Bacteria</taxon>
        <taxon>Bacillati</taxon>
        <taxon>Actinomycetota</taxon>
        <taxon>Actinomycetes</taxon>
        <taxon>Micrococcales</taxon>
        <taxon>Brevibacteriaceae</taxon>
        <taxon>Brevibacterium</taxon>
    </lineage>
</organism>
<evidence type="ECO:0000256" key="1">
    <source>
        <dbReference type="ARBA" id="ARBA00004141"/>
    </source>
</evidence>
<evidence type="ECO:0000256" key="5">
    <source>
        <dbReference type="ARBA" id="ARBA00022660"/>
    </source>
</evidence>
<keyword evidence="5" id="KW-0679">Respiratory chain</keyword>
<dbReference type="Proteomes" id="UP000234462">
    <property type="component" value="Unassembled WGS sequence"/>
</dbReference>
<protein>
    <recommendedName>
        <fullName evidence="3">cytochrome-c oxidase</fullName>
        <ecNumber evidence="3">7.1.1.9</ecNumber>
    </recommendedName>
    <alternativeName>
        <fullName evidence="14">Cytochrome aa3 subunit 2</fullName>
    </alternativeName>
</protein>
<keyword evidence="6 17" id="KW-0812">Transmembrane</keyword>
<evidence type="ECO:0000256" key="15">
    <source>
        <dbReference type="ARBA" id="ARBA00047816"/>
    </source>
</evidence>